<feature type="non-terminal residue" evidence="9">
    <location>
        <position position="175"/>
    </location>
</feature>
<dbReference type="SUPFAM" id="SSF161098">
    <property type="entry name" value="MetI-like"/>
    <property type="match status" value="1"/>
</dbReference>
<reference evidence="9" key="1">
    <citation type="journal article" date="2013" name="Environ. Microbiol.">
        <title>Microbiota from the distal guts of lean and obese adolescents exhibit partial functional redundancy besides clear differences in community structure.</title>
        <authorList>
            <person name="Ferrer M."/>
            <person name="Ruiz A."/>
            <person name="Lanza F."/>
            <person name="Haange S.B."/>
            <person name="Oberbach A."/>
            <person name="Till H."/>
            <person name="Bargiela R."/>
            <person name="Campoy C."/>
            <person name="Segura M.T."/>
            <person name="Richter M."/>
            <person name="von Bergen M."/>
            <person name="Seifert J."/>
            <person name="Suarez A."/>
        </authorList>
    </citation>
    <scope>NUCLEOTIDE SEQUENCE</scope>
</reference>
<feature type="domain" description="ABC transmembrane type-1" evidence="8">
    <location>
        <begin position="42"/>
        <end position="175"/>
    </location>
</feature>
<dbReference type="InterPro" id="IPR035906">
    <property type="entry name" value="MetI-like_sf"/>
</dbReference>
<evidence type="ECO:0000256" key="4">
    <source>
        <dbReference type="ARBA" id="ARBA00022692"/>
    </source>
</evidence>
<keyword evidence="4 7" id="KW-0812">Transmembrane</keyword>
<dbReference type="AlphaFoldDB" id="K1SUY8"/>
<dbReference type="GO" id="GO:0005886">
    <property type="term" value="C:plasma membrane"/>
    <property type="evidence" value="ECO:0007669"/>
    <property type="project" value="UniProtKB-SubCell"/>
</dbReference>
<evidence type="ECO:0000256" key="7">
    <source>
        <dbReference type="SAM" id="Phobius"/>
    </source>
</evidence>
<dbReference type="InterPro" id="IPR000515">
    <property type="entry name" value="MetI-like"/>
</dbReference>
<sequence>MISCAFRDPSDMTDPTVMWIPRNLTLKVIKETAHAMNFWETLKTTLFLNIGCSLVQVCSCALAGYGFARFKFRGKGLLFAIVVMMILVPSQVIAIPQYQQFRNFLGNPDWSLINNPLSMYLPALTGNGIRSGLMIFIFRQFFKGLPKELEDAAYLDGCGPLRTFVQIMIPNALSS</sequence>
<dbReference type="PANTHER" id="PTHR43744">
    <property type="entry name" value="ABC TRANSPORTER PERMEASE PROTEIN MG189-RELATED-RELATED"/>
    <property type="match status" value="1"/>
</dbReference>
<keyword evidence="2" id="KW-0813">Transport</keyword>
<dbReference type="EMBL" id="AJWZ01004786">
    <property type="protein sequence ID" value="EKC64427.1"/>
    <property type="molecule type" value="Genomic_DNA"/>
</dbReference>
<organism evidence="9">
    <name type="scientific">human gut metagenome</name>
    <dbReference type="NCBI Taxonomy" id="408170"/>
    <lineage>
        <taxon>unclassified sequences</taxon>
        <taxon>metagenomes</taxon>
        <taxon>organismal metagenomes</taxon>
    </lineage>
</organism>
<comment type="subcellular location">
    <subcellularLocation>
        <location evidence="1">Cell membrane</location>
        <topology evidence="1">Multi-pass membrane protein</topology>
    </subcellularLocation>
</comment>
<accession>K1SUY8</accession>
<evidence type="ECO:0000313" key="9">
    <source>
        <dbReference type="EMBL" id="EKC64427.1"/>
    </source>
</evidence>
<keyword evidence="5 7" id="KW-1133">Transmembrane helix</keyword>
<evidence type="ECO:0000256" key="3">
    <source>
        <dbReference type="ARBA" id="ARBA00022475"/>
    </source>
</evidence>
<keyword evidence="3" id="KW-1003">Cell membrane</keyword>
<dbReference type="CDD" id="cd06261">
    <property type="entry name" value="TM_PBP2"/>
    <property type="match status" value="1"/>
</dbReference>
<feature type="transmembrane region" description="Helical" evidence="7">
    <location>
        <begin position="46"/>
        <end position="65"/>
    </location>
</feature>
<dbReference type="PANTHER" id="PTHR43744:SF12">
    <property type="entry name" value="ABC TRANSPORTER PERMEASE PROTEIN MG189-RELATED"/>
    <property type="match status" value="1"/>
</dbReference>
<gene>
    <name evidence="9" type="ORF">OBE_06970</name>
</gene>
<comment type="caution">
    <text evidence="9">The sequence shown here is derived from an EMBL/GenBank/DDBJ whole genome shotgun (WGS) entry which is preliminary data.</text>
</comment>
<dbReference type="PROSITE" id="PS50928">
    <property type="entry name" value="ABC_TM1"/>
    <property type="match status" value="1"/>
</dbReference>
<evidence type="ECO:0000256" key="5">
    <source>
        <dbReference type="ARBA" id="ARBA00022989"/>
    </source>
</evidence>
<evidence type="ECO:0000256" key="1">
    <source>
        <dbReference type="ARBA" id="ARBA00004651"/>
    </source>
</evidence>
<feature type="transmembrane region" description="Helical" evidence="7">
    <location>
        <begin position="119"/>
        <end position="138"/>
    </location>
</feature>
<evidence type="ECO:0000256" key="2">
    <source>
        <dbReference type="ARBA" id="ARBA00022448"/>
    </source>
</evidence>
<keyword evidence="6 7" id="KW-0472">Membrane</keyword>
<feature type="transmembrane region" description="Helical" evidence="7">
    <location>
        <begin position="77"/>
        <end position="99"/>
    </location>
</feature>
<dbReference type="Gene3D" id="1.10.3720.10">
    <property type="entry name" value="MetI-like"/>
    <property type="match status" value="1"/>
</dbReference>
<protein>
    <submittedName>
        <fullName evidence="9">Binding-protein-dependent transport system inner membrane component</fullName>
    </submittedName>
</protein>
<evidence type="ECO:0000256" key="6">
    <source>
        <dbReference type="ARBA" id="ARBA00023136"/>
    </source>
</evidence>
<name>K1SUY8_9ZZZZ</name>
<dbReference type="GO" id="GO:0055085">
    <property type="term" value="P:transmembrane transport"/>
    <property type="evidence" value="ECO:0007669"/>
    <property type="project" value="InterPro"/>
</dbReference>
<dbReference type="Pfam" id="PF00528">
    <property type="entry name" value="BPD_transp_1"/>
    <property type="match status" value="1"/>
</dbReference>
<proteinExistence type="predicted"/>
<evidence type="ECO:0000259" key="8">
    <source>
        <dbReference type="PROSITE" id="PS50928"/>
    </source>
</evidence>